<feature type="binding site" evidence="13 14">
    <location>
        <position position="71"/>
    </location>
    <ligand>
        <name>[4Fe-4S] cluster</name>
        <dbReference type="ChEBI" id="CHEBI:49883"/>
        <note>4Fe-4S-S-AdoMet</note>
    </ligand>
</feature>
<dbReference type="PIRSF" id="PIRSF001619">
    <property type="entry name" value="Biotin_synth"/>
    <property type="match status" value="1"/>
</dbReference>
<evidence type="ECO:0000256" key="5">
    <source>
        <dbReference type="ARBA" id="ARBA00022679"/>
    </source>
</evidence>
<dbReference type="InterPro" id="IPR013785">
    <property type="entry name" value="Aldolase_TIM"/>
</dbReference>
<dbReference type="SFLD" id="SFLDG01278">
    <property type="entry name" value="biotin_synthase_like"/>
    <property type="match status" value="1"/>
</dbReference>
<dbReference type="SMART" id="SM00876">
    <property type="entry name" value="BATS"/>
    <property type="match status" value="1"/>
</dbReference>
<evidence type="ECO:0000256" key="3">
    <source>
        <dbReference type="ARBA" id="ARBA00012236"/>
    </source>
</evidence>
<keyword evidence="8 13" id="KW-0479">Metal-binding</keyword>
<dbReference type="GO" id="GO:0005506">
    <property type="term" value="F:iron ion binding"/>
    <property type="evidence" value="ECO:0007669"/>
    <property type="project" value="UniProtKB-UniRule"/>
</dbReference>
<evidence type="ECO:0000256" key="13">
    <source>
        <dbReference type="HAMAP-Rule" id="MF_01694"/>
    </source>
</evidence>
<dbReference type="InterPro" id="IPR058240">
    <property type="entry name" value="rSAM_sf"/>
</dbReference>
<evidence type="ECO:0000256" key="7">
    <source>
        <dbReference type="ARBA" id="ARBA00022714"/>
    </source>
</evidence>
<evidence type="ECO:0000256" key="2">
    <source>
        <dbReference type="ARBA" id="ARBA00010765"/>
    </source>
</evidence>
<dbReference type="UniPathway" id="UPA00078">
    <property type="reaction ID" value="UER00162"/>
</dbReference>
<comment type="cofactor">
    <cofactor evidence="13 14">
        <name>[4Fe-4S] cluster</name>
        <dbReference type="ChEBI" id="CHEBI:49883"/>
    </cofactor>
    <text evidence="13 14">Binds 1 [4Fe-4S] cluster. The cluster is coordinated with 3 cysteines and an exchangeable S-adenosyl-L-methionine.</text>
</comment>
<dbReference type="SFLD" id="SFLDG01060">
    <property type="entry name" value="BATS_domain_containing"/>
    <property type="match status" value="1"/>
</dbReference>
<dbReference type="GO" id="GO:0009102">
    <property type="term" value="P:biotin biosynthetic process"/>
    <property type="evidence" value="ECO:0007669"/>
    <property type="project" value="UniProtKB-UniRule"/>
</dbReference>
<evidence type="ECO:0000256" key="11">
    <source>
        <dbReference type="ARBA" id="ARBA00023014"/>
    </source>
</evidence>
<keyword evidence="6 13" id="KW-0949">S-adenosyl-L-methionine</keyword>
<feature type="binding site" evidence="13 14">
    <location>
        <position position="204"/>
    </location>
    <ligand>
        <name>[2Fe-2S] cluster</name>
        <dbReference type="ChEBI" id="CHEBI:190135"/>
    </ligand>
</feature>
<evidence type="ECO:0000313" key="16">
    <source>
        <dbReference type="EMBL" id="ORJ53705.1"/>
    </source>
</evidence>
<dbReference type="Proteomes" id="UP000193136">
    <property type="component" value="Unassembled WGS sequence"/>
</dbReference>
<evidence type="ECO:0000256" key="14">
    <source>
        <dbReference type="PIRSR" id="PIRSR001619-1"/>
    </source>
</evidence>
<evidence type="ECO:0000256" key="8">
    <source>
        <dbReference type="ARBA" id="ARBA00022723"/>
    </source>
</evidence>
<evidence type="ECO:0000256" key="1">
    <source>
        <dbReference type="ARBA" id="ARBA00004942"/>
    </source>
</evidence>
<dbReference type="EMBL" id="NAAD01000035">
    <property type="protein sequence ID" value="ORJ53705.1"/>
    <property type="molecule type" value="Genomic_DNA"/>
</dbReference>
<dbReference type="STRING" id="1969733.B5V00_16130"/>
<evidence type="ECO:0000256" key="10">
    <source>
        <dbReference type="ARBA" id="ARBA00023004"/>
    </source>
</evidence>
<evidence type="ECO:0000313" key="17">
    <source>
        <dbReference type="Proteomes" id="UP000193136"/>
    </source>
</evidence>
<dbReference type="Pfam" id="PF04055">
    <property type="entry name" value="Radical_SAM"/>
    <property type="match status" value="1"/>
</dbReference>
<proteinExistence type="inferred from homology"/>
<dbReference type="GO" id="GO:0051539">
    <property type="term" value="F:4 iron, 4 sulfur cluster binding"/>
    <property type="evidence" value="ECO:0007669"/>
    <property type="project" value="UniProtKB-KW"/>
</dbReference>
<dbReference type="AlphaFoldDB" id="A0A1X0XLC9"/>
<dbReference type="RefSeq" id="WP_085011857.1">
    <property type="nucleotide sequence ID" value="NZ_NAAD01000035.1"/>
</dbReference>
<evidence type="ECO:0000256" key="6">
    <source>
        <dbReference type="ARBA" id="ARBA00022691"/>
    </source>
</evidence>
<dbReference type="CDD" id="cd01335">
    <property type="entry name" value="Radical_SAM"/>
    <property type="match status" value="1"/>
</dbReference>
<protein>
    <recommendedName>
        <fullName evidence="3 13">Biotin synthase</fullName>
        <ecNumber evidence="3 13">2.8.1.6</ecNumber>
    </recommendedName>
</protein>
<dbReference type="Gene3D" id="3.20.20.70">
    <property type="entry name" value="Aldolase class I"/>
    <property type="match status" value="1"/>
</dbReference>
<comment type="subunit">
    <text evidence="13">Homodimer.</text>
</comment>
<dbReference type="InterPro" id="IPR007197">
    <property type="entry name" value="rSAM"/>
</dbReference>
<keyword evidence="4 13" id="KW-0004">4Fe-4S</keyword>
<dbReference type="Pfam" id="PF06968">
    <property type="entry name" value="BATS"/>
    <property type="match status" value="1"/>
</dbReference>
<dbReference type="PANTHER" id="PTHR22976">
    <property type="entry name" value="BIOTIN SYNTHASE"/>
    <property type="match status" value="1"/>
</dbReference>
<comment type="cofactor">
    <cofactor evidence="13">
        <name>[2Fe-2S] cluster</name>
        <dbReference type="ChEBI" id="CHEBI:190135"/>
    </cofactor>
    <text evidence="13">Binds 1 [2Fe-2S] cluster. The cluster is coordinated with 3 cysteines and 1 arginine.</text>
</comment>
<dbReference type="OrthoDB" id="9786826at2"/>
<keyword evidence="10 13" id="KW-0408">Iron</keyword>
<dbReference type="SFLD" id="SFLDS00029">
    <property type="entry name" value="Radical_SAM"/>
    <property type="match status" value="1"/>
</dbReference>
<comment type="function">
    <text evidence="13">Catalyzes the conversion of dethiobiotin (DTB) to biotin by the insertion of a sulfur atom into dethiobiotin via a radical-based mechanism.</text>
</comment>
<feature type="binding site" evidence="13 14">
    <location>
        <position position="144"/>
    </location>
    <ligand>
        <name>[2Fe-2S] cluster</name>
        <dbReference type="ChEBI" id="CHEBI:190135"/>
    </ligand>
</feature>
<keyword evidence="9 13" id="KW-0093">Biotin biosynthesis</keyword>
<dbReference type="InterPro" id="IPR006638">
    <property type="entry name" value="Elp3/MiaA/NifB-like_rSAM"/>
</dbReference>
<keyword evidence="11 13" id="KW-0411">Iron-sulfur</keyword>
<keyword evidence="7 13" id="KW-0001">2Fe-2S</keyword>
<dbReference type="InterPro" id="IPR024177">
    <property type="entry name" value="Biotin_synthase"/>
</dbReference>
<reference evidence="16 17" key="1">
    <citation type="submission" date="2017-03" db="EMBL/GenBank/DDBJ databases">
        <title>Genome sequence of Geothermobacter sp. EPR-M, Deep-Sea Iron Reducer.</title>
        <authorList>
            <person name="Tully B."/>
            <person name="Savalia P."/>
            <person name="Abuyen K."/>
            <person name="Baughan C."/>
            <person name="Romero E."/>
            <person name="Ronkowski C."/>
            <person name="Torres B."/>
            <person name="Tremblay J."/>
            <person name="Trujillo A."/>
            <person name="Tyler M."/>
            <person name="Perez-Rodriguez I."/>
            <person name="Amend J."/>
        </authorList>
    </citation>
    <scope>NUCLEOTIDE SEQUENCE [LARGE SCALE GENOMIC DNA]</scope>
    <source>
        <strain evidence="16 17">EPR-M</strain>
    </source>
</reference>
<organism evidence="16 17">
    <name type="scientific">Geothermobacter hydrogeniphilus</name>
    <dbReference type="NCBI Taxonomy" id="1969733"/>
    <lineage>
        <taxon>Bacteria</taxon>
        <taxon>Pseudomonadati</taxon>
        <taxon>Thermodesulfobacteriota</taxon>
        <taxon>Desulfuromonadia</taxon>
        <taxon>Desulfuromonadales</taxon>
        <taxon>Geothermobacteraceae</taxon>
        <taxon>Geothermobacter</taxon>
    </lineage>
</organism>
<dbReference type="EC" id="2.8.1.6" evidence="3 13"/>
<gene>
    <name evidence="13" type="primary">bioB</name>
    <name evidence="16" type="ORF">B5V00_16130</name>
</gene>
<sequence>MNINNWWKLAERCKDGECPTEEEALGILSARGAELSAIFAGAHWLRESHFGNRAELCSIINAKSGRCPENCAFCAQSAHHQTNTPVYELKPVSEILAGARQAEREGSHCYGIVTSGTRISPGREMEQILTALRRIREETRIAPSASLGILDRETADMLAAAGCVTYHHNLETARSYFPQICTSHDYEDDVQTVRVAKDAGMKVCCGGIFGLGESLSQRVELGLTLRELEVDSIPINFLNPIEGTPLAGRRQLSPMDCLRIIALFRYLMPDRTISVCGGREPNLREYQSWIFMAGASGTMVGNYLTTSGRNREIDLQMFQDGEMEIAGCC</sequence>
<dbReference type="SUPFAM" id="SSF102114">
    <property type="entry name" value="Radical SAM enzymes"/>
    <property type="match status" value="1"/>
</dbReference>
<comment type="caution">
    <text evidence="16">The sequence shown here is derived from an EMBL/GenBank/DDBJ whole genome shotgun (WGS) entry which is preliminary data.</text>
</comment>
<dbReference type="PROSITE" id="PS51918">
    <property type="entry name" value="RADICAL_SAM"/>
    <property type="match status" value="1"/>
</dbReference>
<evidence type="ECO:0000256" key="9">
    <source>
        <dbReference type="ARBA" id="ARBA00022756"/>
    </source>
</evidence>
<name>A0A1X0XLC9_9BACT</name>
<dbReference type="HAMAP" id="MF_01694">
    <property type="entry name" value="BioB"/>
    <property type="match status" value="1"/>
</dbReference>
<dbReference type="SMART" id="SM00729">
    <property type="entry name" value="Elp3"/>
    <property type="match status" value="1"/>
</dbReference>
<keyword evidence="5 13" id="KW-0808">Transferase</keyword>
<feature type="binding site" evidence="13 14">
    <location>
        <position position="74"/>
    </location>
    <ligand>
        <name>[4Fe-4S] cluster</name>
        <dbReference type="ChEBI" id="CHEBI:49883"/>
        <note>4Fe-4S-S-AdoMet</note>
    </ligand>
</feature>
<evidence type="ECO:0000256" key="12">
    <source>
        <dbReference type="ARBA" id="ARBA00051157"/>
    </source>
</evidence>
<comment type="pathway">
    <text evidence="1 13">Cofactor biosynthesis; biotin biosynthesis; biotin from 7,8-diaminononanoate: step 2/2.</text>
</comment>
<comment type="caution">
    <text evidence="13">Lacks conserved residue(s) required for the propagation of feature annotation.</text>
</comment>
<dbReference type="GO" id="GO:0051537">
    <property type="term" value="F:2 iron, 2 sulfur cluster binding"/>
    <property type="evidence" value="ECO:0007669"/>
    <property type="project" value="UniProtKB-KW"/>
</dbReference>
<comment type="cofactor">
    <cofactor evidence="14">
        <name>[2Fe-2S] cluster</name>
        <dbReference type="ChEBI" id="CHEBI:190135"/>
    </cofactor>
    <text evidence="14">Binds 1 [2Fe-2S] cluster. The cluster is coordinated with 3 cysteines and 1 arginine.</text>
</comment>
<feature type="domain" description="Radical SAM core" evidence="15">
    <location>
        <begin position="49"/>
        <end position="279"/>
    </location>
</feature>
<dbReference type="GO" id="GO:0004076">
    <property type="term" value="F:biotin synthase activity"/>
    <property type="evidence" value="ECO:0007669"/>
    <property type="project" value="UniProtKB-UniRule"/>
</dbReference>
<dbReference type="InterPro" id="IPR002684">
    <property type="entry name" value="Biotin_synth/BioAB"/>
</dbReference>
<accession>A0A1X0XLC9</accession>
<comment type="similarity">
    <text evidence="2 13">Belongs to the radical SAM superfamily. Biotin synthase family.</text>
</comment>
<comment type="catalytic activity">
    <reaction evidence="12 13">
        <text>(4R,5S)-dethiobiotin + (sulfur carrier)-SH + 2 reduced [2Fe-2S]-[ferredoxin] + 2 S-adenosyl-L-methionine = (sulfur carrier)-H + biotin + 2 5'-deoxyadenosine + 2 L-methionine + 2 oxidized [2Fe-2S]-[ferredoxin]</text>
        <dbReference type="Rhea" id="RHEA:22060"/>
        <dbReference type="Rhea" id="RHEA-COMP:10000"/>
        <dbReference type="Rhea" id="RHEA-COMP:10001"/>
        <dbReference type="Rhea" id="RHEA-COMP:14737"/>
        <dbReference type="Rhea" id="RHEA-COMP:14739"/>
        <dbReference type="ChEBI" id="CHEBI:17319"/>
        <dbReference type="ChEBI" id="CHEBI:29917"/>
        <dbReference type="ChEBI" id="CHEBI:33737"/>
        <dbReference type="ChEBI" id="CHEBI:33738"/>
        <dbReference type="ChEBI" id="CHEBI:57586"/>
        <dbReference type="ChEBI" id="CHEBI:57844"/>
        <dbReference type="ChEBI" id="CHEBI:59789"/>
        <dbReference type="ChEBI" id="CHEBI:64428"/>
        <dbReference type="ChEBI" id="CHEBI:149473"/>
        <dbReference type="EC" id="2.8.1.6"/>
    </reaction>
</comment>
<evidence type="ECO:0000256" key="4">
    <source>
        <dbReference type="ARBA" id="ARBA00022485"/>
    </source>
</evidence>
<feature type="binding site" evidence="13 14">
    <location>
        <position position="67"/>
    </location>
    <ligand>
        <name>[4Fe-4S] cluster</name>
        <dbReference type="ChEBI" id="CHEBI:49883"/>
        <note>4Fe-4S-S-AdoMet</note>
    </ligand>
</feature>
<dbReference type="PANTHER" id="PTHR22976:SF2">
    <property type="entry name" value="BIOTIN SYNTHASE, MITOCHONDRIAL"/>
    <property type="match status" value="1"/>
</dbReference>
<dbReference type="NCBIfam" id="TIGR00433">
    <property type="entry name" value="bioB"/>
    <property type="match status" value="1"/>
</dbReference>
<keyword evidence="17" id="KW-1185">Reference proteome</keyword>
<dbReference type="InterPro" id="IPR010722">
    <property type="entry name" value="BATS_dom"/>
</dbReference>
<evidence type="ECO:0000259" key="15">
    <source>
        <dbReference type="PROSITE" id="PS51918"/>
    </source>
</evidence>